<evidence type="ECO:0000313" key="2">
    <source>
        <dbReference type="Proteomes" id="UP001369815"/>
    </source>
</evidence>
<accession>A0AAX6MJG5</accession>
<dbReference type="AlphaFoldDB" id="A0AAX6MJG5"/>
<gene>
    <name evidence="1" type="ORF">Daesc_005092</name>
</gene>
<name>A0AAX6MJG5_9PEZI</name>
<proteinExistence type="predicted"/>
<reference evidence="1 2" key="1">
    <citation type="journal article" date="2024" name="Front Chem Biol">
        <title>Unveiling the potential of Daldinia eschscholtzii MFLUCC 19-0629 through bioactivity and bioinformatics studies for enhanced sustainable agriculture production.</title>
        <authorList>
            <person name="Brooks S."/>
            <person name="Weaver J.A."/>
            <person name="Klomchit A."/>
            <person name="Alharthi S.A."/>
            <person name="Onlamun T."/>
            <person name="Nurani R."/>
            <person name="Vong T.K."/>
            <person name="Alberti F."/>
            <person name="Greco C."/>
        </authorList>
    </citation>
    <scope>NUCLEOTIDE SEQUENCE [LARGE SCALE GENOMIC DNA]</scope>
    <source>
        <strain evidence="1">MFLUCC 19-0629</strain>
    </source>
</reference>
<comment type="caution">
    <text evidence="1">The sequence shown here is derived from an EMBL/GenBank/DDBJ whole genome shotgun (WGS) entry which is preliminary data.</text>
</comment>
<keyword evidence="2" id="KW-1185">Reference proteome</keyword>
<evidence type="ECO:0000313" key="1">
    <source>
        <dbReference type="EMBL" id="KAK6952798.1"/>
    </source>
</evidence>
<protein>
    <submittedName>
        <fullName evidence="1">Uncharacterized protein</fullName>
    </submittedName>
</protein>
<sequence>MNLNGSSRDDEAFEVEIAGLNAEYSLEEANIVKGKLFAYLVNIKAAGATLANMFNEKIGDIEFLIDEMLMDGKRVDLRTEQMNRITLFSALASALPPMSSRSLKPTAKAPLHLSELLHFIIIRATALRM</sequence>
<dbReference type="Proteomes" id="UP001369815">
    <property type="component" value="Unassembled WGS sequence"/>
</dbReference>
<organism evidence="1 2">
    <name type="scientific">Daldinia eschscholtzii</name>
    <dbReference type="NCBI Taxonomy" id="292717"/>
    <lineage>
        <taxon>Eukaryota</taxon>
        <taxon>Fungi</taxon>
        <taxon>Dikarya</taxon>
        <taxon>Ascomycota</taxon>
        <taxon>Pezizomycotina</taxon>
        <taxon>Sordariomycetes</taxon>
        <taxon>Xylariomycetidae</taxon>
        <taxon>Xylariales</taxon>
        <taxon>Hypoxylaceae</taxon>
        <taxon>Daldinia</taxon>
    </lineage>
</organism>
<dbReference type="EMBL" id="JBANMG010000005">
    <property type="protein sequence ID" value="KAK6952798.1"/>
    <property type="molecule type" value="Genomic_DNA"/>
</dbReference>